<feature type="domain" description="Helicase ATP-binding" evidence="1">
    <location>
        <begin position="35"/>
        <end position="187"/>
    </location>
</feature>
<keyword evidence="2" id="KW-0347">Helicase</keyword>
<proteinExistence type="predicted"/>
<dbReference type="PANTHER" id="PTHR13710:SF150">
    <property type="entry name" value="ATP-DEPENDENT DNA HELICASE RECQ"/>
    <property type="match status" value="1"/>
</dbReference>
<dbReference type="Gene3D" id="3.40.50.300">
    <property type="entry name" value="P-loop containing nucleotide triphosphate hydrolases"/>
    <property type="match status" value="1"/>
</dbReference>
<dbReference type="PANTHER" id="PTHR13710">
    <property type="entry name" value="DNA HELICASE RECQ FAMILY MEMBER"/>
    <property type="match status" value="1"/>
</dbReference>
<dbReference type="GO" id="GO:0009378">
    <property type="term" value="F:four-way junction helicase activity"/>
    <property type="evidence" value="ECO:0007669"/>
    <property type="project" value="TreeGrafter"/>
</dbReference>
<dbReference type="SMART" id="SM00487">
    <property type="entry name" value="DEXDc"/>
    <property type="match status" value="1"/>
</dbReference>
<evidence type="ECO:0000313" key="2">
    <source>
        <dbReference type="EMBL" id="MDC7225410.1"/>
    </source>
</evidence>
<accession>A0AAJ1ML41</accession>
<dbReference type="EMBL" id="JAQQAL010000006">
    <property type="protein sequence ID" value="MDC7225410.1"/>
    <property type="molecule type" value="Genomic_DNA"/>
</dbReference>
<comment type="caution">
    <text evidence="2">The sequence shown here is derived from an EMBL/GenBank/DDBJ whole genome shotgun (WGS) entry which is preliminary data.</text>
</comment>
<dbReference type="SUPFAM" id="SSF52540">
    <property type="entry name" value="P-loop containing nucleoside triphosphate hydrolases"/>
    <property type="match status" value="1"/>
</dbReference>
<dbReference type="PROSITE" id="PS51192">
    <property type="entry name" value="HELICASE_ATP_BIND_1"/>
    <property type="match status" value="1"/>
</dbReference>
<keyword evidence="2" id="KW-0378">Hydrolase</keyword>
<dbReference type="FunFam" id="3.40.50.300:FF:001389">
    <property type="entry name" value="ATP-dependent DNA helicase RecQ"/>
    <property type="match status" value="1"/>
</dbReference>
<organism evidence="2 3">
    <name type="scientific">Candidatus Thalassospirochaeta sargassi</name>
    <dbReference type="NCBI Taxonomy" id="3119039"/>
    <lineage>
        <taxon>Bacteria</taxon>
        <taxon>Pseudomonadati</taxon>
        <taxon>Spirochaetota</taxon>
        <taxon>Spirochaetia</taxon>
        <taxon>Spirochaetales</taxon>
        <taxon>Spirochaetaceae</taxon>
        <taxon>Candidatus Thalassospirochaeta</taxon>
    </lineage>
</organism>
<reference evidence="2 3" key="1">
    <citation type="submission" date="2022-12" db="EMBL/GenBank/DDBJ databases">
        <title>Metagenome assembled genome from gulf of manar.</title>
        <authorList>
            <person name="Kohli P."/>
            <person name="Pk S."/>
            <person name="Venkata Ramana C."/>
            <person name="Sasikala C."/>
        </authorList>
    </citation>
    <scope>NUCLEOTIDE SEQUENCE [LARGE SCALE GENOMIC DNA]</scope>
    <source>
        <strain evidence="2">JB008</strain>
    </source>
</reference>
<sequence>MDISKILNRYFGHSSFRPLQKEVIRRLTESTPAPSISRQTAGHSLVLMPTGAGKSLCYQVPALLFEGGTIVVSPLIALMKDQVDALRARGIEAQYINSTVSAAERAKRLDDFVYGKLKMLYVTPERFGKEDFMFALRRAKISLFAVDEAHCISHWGHDFRPDYSRLGEVRRELNYPLTIALTATATT</sequence>
<gene>
    <name evidence="2" type="ORF">PQJ61_01450</name>
</gene>
<dbReference type="InterPro" id="IPR027417">
    <property type="entry name" value="P-loop_NTPase"/>
</dbReference>
<keyword evidence="2" id="KW-0067">ATP-binding</keyword>
<dbReference type="GO" id="GO:0005737">
    <property type="term" value="C:cytoplasm"/>
    <property type="evidence" value="ECO:0007669"/>
    <property type="project" value="TreeGrafter"/>
</dbReference>
<dbReference type="GO" id="GO:0003676">
    <property type="term" value="F:nucleic acid binding"/>
    <property type="evidence" value="ECO:0007669"/>
    <property type="project" value="InterPro"/>
</dbReference>
<protein>
    <submittedName>
        <fullName evidence="2">DEAD/DEAH box helicase</fullName>
    </submittedName>
</protein>
<dbReference type="InterPro" id="IPR014001">
    <property type="entry name" value="Helicase_ATP-bd"/>
</dbReference>
<dbReference type="GO" id="GO:0005694">
    <property type="term" value="C:chromosome"/>
    <property type="evidence" value="ECO:0007669"/>
    <property type="project" value="TreeGrafter"/>
</dbReference>
<evidence type="ECO:0000313" key="3">
    <source>
        <dbReference type="Proteomes" id="UP001221217"/>
    </source>
</evidence>
<name>A0AAJ1ML41_9SPIO</name>
<evidence type="ECO:0000259" key="1">
    <source>
        <dbReference type="PROSITE" id="PS51192"/>
    </source>
</evidence>
<dbReference type="Proteomes" id="UP001221217">
    <property type="component" value="Unassembled WGS sequence"/>
</dbReference>
<keyword evidence="2" id="KW-0547">Nucleotide-binding</keyword>
<dbReference type="AlphaFoldDB" id="A0AAJ1ML41"/>
<dbReference type="Pfam" id="PF00270">
    <property type="entry name" value="DEAD"/>
    <property type="match status" value="1"/>
</dbReference>
<dbReference type="CDD" id="cd17920">
    <property type="entry name" value="DEXHc_RecQ"/>
    <property type="match status" value="1"/>
</dbReference>
<dbReference type="InterPro" id="IPR011545">
    <property type="entry name" value="DEAD/DEAH_box_helicase_dom"/>
</dbReference>
<dbReference type="GO" id="GO:0005524">
    <property type="term" value="F:ATP binding"/>
    <property type="evidence" value="ECO:0007669"/>
    <property type="project" value="InterPro"/>
</dbReference>
<dbReference type="GO" id="GO:0006310">
    <property type="term" value="P:DNA recombination"/>
    <property type="evidence" value="ECO:0007669"/>
    <property type="project" value="TreeGrafter"/>
</dbReference>
<dbReference type="GO" id="GO:0006281">
    <property type="term" value="P:DNA repair"/>
    <property type="evidence" value="ECO:0007669"/>
    <property type="project" value="TreeGrafter"/>
</dbReference>
<dbReference type="GO" id="GO:0043138">
    <property type="term" value="F:3'-5' DNA helicase activity"/>
    <property type="evidence" value="ECO:0007669"/>
    <property type="project" value="TreeGrafter"/>
</dbReference>